<reference evidence="3" key="1">
    <citation type="submission" date="2020-05" db="EMBL/GenBank/DDBJ databases">
        <authorList>
            <person name="Chiriac C."/>
            <person name="Salcher M."/>
            <person name="Ghai R."/>
            <person name="Kavagutti S V."/>
        </authorList>
    </citation>
    <scope>NUCLEOTIDE SEQUENCE</scope>
</reference>
<evidence type="ECO:0000256" key="1">
    <source>
        <dbReference type="ARBA" id="ARBA00006611"/>
    </source>
</evidence>
<dbReference type="Pfam" id="PF00437">
    <property type="entry name" value="T2SSE"/>
    <property type="match status" value="1"/>
</dbReference>
<dbReference type="Gene3D" id="3.30.450.380">
    <property type="match status" value="1"/>
</dbReference>
<organism evidence="3">
    <name type="scientific">freshwater metagenome</name>
    <dbReference type="NCBI Taxonomy" id="449393"/>
    <lineage>
        <taxon>unclassified sequences</taxon>
        <taxon>metagenomes</taxon>
        <taxon>ecological metagenomes</taxon>
    </lineage>
</organism>
<comment type="similarity">
    <text evidence="1">Belongs to the GSP E family.</text>
</comment>
<dbReference type="InterPro" id="IPR027417">
    <property type="entry name" value="P-loop_NTPase"/>
</dbReference>
<dbReference type="GO" id="GO:0016887">
    <property type="term" value="F:ATP hydrolysis activity"/>
    <property type="evidence" value="ECO:0007669"/>
    <property type="project" value="InterPro"/>
</dbReference>
<protein>
    <submittedName>
        <fullName evidence="3">Unannotated protein</fullName>
    </submittedName>
</protein>
<dbReference type="PANTHER" id="PTHR30486:SF15">
    <property type="entry name" value="TYPE II_IV SECRETION SYSTEM ATPASE"/>
    <property type="match status" value="1"/>
</dbReference>
<dbReference type="CDD" id="cd01130">
    <property type="entry name" value="VirB11-like_ATPase"/>
    <property type="match status" value="1"/>
</dbReference>
<feature type="domain" description="Bacterial type II secretion system protein E" evidence="2">
    <location>
        <begin position="65"/>
        <end position="335"/>
    </location>
</feature>
<evidence type="ECO:0000313" key="3">
    <source>
        <dbReference type="EMBL" id="CAB4938969.1"/>
    </source>
</evidence>
<dbReference type="InterPro" id="IPR001482">
    <property type="entry name" value="T2SS/T4SS_dom"/>
</dbReference>
<evidence type="ECO:0000259" key="2">
    <source>
        <dbReference type="Pfam" id="PF00437"/>
    </source>
</evidence>
<gene>
    <name evidence="3" type="ORF">UFOPK3708_01330</name>
</gene>
<proteinExistence type="inferred from homology"/>
<dbReference type="Gene3D" id="3.40.50.300">
    <property type="entry name" value="P-loop containing nucleotide triphosphate hydrolases"/>
    <property type="match status" value="1"/>
</dbReference>
<dbReference type="AlphaFoldDB" id="A0A6J7J776"/>
<accession>A0A6J7J776</accession>
<dbReference type="PANTHER" id="PTHR30486">
    <property type="entry name" value="TWITCHING MOTILITY PROTEIN PILT"/>
    <property type="match status" value="1"/>
</dbReference>
<dbReference type="EMBL" id="CAFBNA010000088">
    <property type="protein sequence ID" value="CAB4938969.1"/>
    <property type="molecule type" value="Genomic_DNA"/>
</dbReference>
<dbReference type="InterPro" id="IPR050921">
    <property type="entry name" value="T4SS_GSP_E_ATPase"/>
</dbReference>
<dbReference type="SUPFAM" id="SSF52540">
    <property type="entry name" value="P-loop containing nucleoside triphosphate hydrolases"/>
    <property type="match status" value="1"/>
</dbReference>
<sequence>MSPDNSPNATLTPLVESVHRQLLDRGHRDAASVARLVVDHDPLLDDQSVADVVSRVHSRVAGLGVLDPFLADGTVDEVMINGSGDLWVERNGRLECTGVLIDSATTYALLERIVAPLGLRIDRTSPWVDARLADGSRVNGVVPPLAVDGPLLTIRRFGARRVHISESCTPGVARLLEWAVQARCNIVVSGGAGAGKTTLLNAVAGFIPSDERVVTIEDAAELRLPGRHVLRLESRPANAEGAGEVAIRDLVRNALRMRPDRIVVGEVRSGEAIDMLQAMNTGHDGSLSTCHANSPADAIRRLETLVLMGDVALPLAAVREQLRAAIDLIVHVARRPDGSRRVTAVAEPLSKTDTGDAVRVNVLTDLAGRLVGLPTRPRRSTHVEAPAANWIEA</sequence>
<name>A0A6J7J776_9ZZZZ</name>